<dbReference type="EMBL" id="PPSL01000003">
    <property type="protein sequence ID" value="PQJ11176.1"/>
    <property type="molecule type" value="Genomic_DNA"/>
</dbReference>
<comment type="catalytic activity">
    <reaction evidence="7">
        <text>D-glycero-beta-D-manno-heptose 1-phosphate + ATP + H(+) = ADP-D-glycero-beta-D-manno-heptose + diphosphate</text>
        <dbReference type="Rhea" id="RHEA:27465"/>
        <dbReference type="ChEBI" id="CHEBI:15378"/>
        <dbReference type="ChEBI" id="CHEBI:30616"/>
        <dbReference type="ChEBI" id="CHEBI:33019"/>
        <dbReference type="ChEBI" id="CHEBI:59967"/>
        <dbReference type="ChEBI" id="CHEBI:61593"/>
        <dbReference type="EC" id="2.7.7.70"/>
    </reaction>
</comment>
<evidence type="ECO:0000313" key="10">
    <source>
        <dbReference type="Proteomes" id="UP000239872"/>
    </source>
</evidence>
<keyword evidence="10" id="KW-1185">Reference proteome</keyword>
<evidence type="ECO:0000256" key="5">
    <source>
        <dbReference type="ARBA" id="ARBA00022840"/>
    </source>
</evidence>
<dbReference type="InterPro" id="IPR014729">
    <property type="entry name" value="Rossmann-like_a/b/a_fold"/>
</dbReference>
<dbReference type="GO" id="GO:0005975">
    <property type="term" value="P:carbohydrate metabolic process"/>
    <property type="evidence" value="ECO:0007669"/>
    <property type="project" value="InterPro"/>
</dbReference>
<keyword evidence="2 9" id="KW-0808">Transferase</keyword>
<dbReference type="GO" id="GO:0016773">
    <property type="term" value="F:phosphotransferase activity, alcohol group as acceptor"/>
    <property type="evidence" value="ECO:0007669"/>
    <property type="project" value="InterPro"/>
</dbReference>
<dbReference type="PANTHER" id="PTHR43793">
    <property type="entry name" value="FAD SYNTHASE"/>
    <property type="match status" value="1"/>
</dbReference>
<dbReference type="PANTHER" id="PTHR43793:SF2">
    <property type="entry name" value="BIFUNCTIONAL PROTEIN HLDE"/>
    <property type="match status" value="1"/>
</dbReference>
<dbReference type="InterPro" id="IPR011914">
    <property type="entry name" value="RfaE_dom_II"/>
</dbReference>
<dbReference type="Pfam" id="PF01467">
    <property type="entry name" value="CTP_transf_like"/>
    <property type="match status" value="1"/>
</dbReference>
<evidence type="ECO:0000259" key="8">
    <source>
        <dbReference type="Pfam" id="PF01467"/>
    </source>
</evidence>
<dbReference type="Gene3D" id="3.40.50.620">
    <property type="entry name" value="HUPs"/>
    <property type="match status" value="1"/>
</dbReference>
<reference evidence="9 10" key="1">
    <citation type="submission" date="2018-01" db="EMBL/GenBank/DDBJ databases">
        <title>A novel member of the phylum Bacteroidetes isolated from glacier ice.</title>
        <authorList>
            <person name="Liu Q."/>
            <person name="Xin Y.-H."/>
        </authorList>
    </citation>
    <scope>NUCLEOTIDE SEQUENCE [LARGE SCALE GENOMIC DNA]</scope>
    <source>
        <strain evidence="9 10">RB1R16</strain>
    </source>
</reference>
<evidence type="ECO:0000256" key="1">
    <source>
        <dbReference type="ARBA" id="ARBA00012519"/>
    </source>
</evidence>
<dbReference type="AlphaFoldDB" id="A0A2S7SXC3"/>
<dbReference type="InterPro" id="IPR050385">
    <property type="entry name" value="Archaeal_FAD_synthase"/>
</dbReference>
<keyword evidence="3 9" id="KW-0548">Nucleotidyltransferase</keyword>
<evidence type="ECO:0000256" key="3">
    <source>
        <dbReference type="ARBA" id="ARBA00022695"/>
    </source>
</evidence>
<protein>
    <recommendedName>
        <fullName evidence="1">D-glycero-beta-D-manno-heptose 1-phosphate adenylyltransferase</fullName>
        <ecNumber evidence="1">2.7.7.70</ecNumber>
    </recommendedName>
</protein>
<dbReference type="NCBIfam" id="TIGR00125">
    <property type="entry name" value="cyt_tran_rel"/>
    <property type="match status" value="1"/>
</dbReference>
<name>A0A2S7SXC3_9BACT</name>
<dbReference type="GO" id="GO:0005524">
    <property type="term" value="F:ATP binding"/>
    <property type="evidence" value="ECO:0007669"/>
    <property type="project" value="UniProtKB-KW"/>
</dbReference>
<dbReference type="NCBIfam" id="TIGR02199">
    <property type="entry name" value="rfaE_dom_II"/>
    <property type="match status" value="1"/>
</dbReference>
<evidence type="ECO:0000256" key="6">
    <source>
        <dbReference type="ARBA" id="ARBA00023277"/>
    </source>
</evidence>
<dbReference type="InterPro" id="IPR004821">
    <property type="entry name" value="Cyt_trans-like"/>
</dbReference>
<evidence type="ECO:0000256" key="7">
    <source>
        <dbReference type="ARBA" id="ARBA00047428"/>
    </source>
</evidence>
<dbReference type="RefSeq" id="WP_105039904.1">
    <property type="nucleotide sequence ID" value="NZ_PPSL01000003.1"/>
</dbReference>
<keyword evidence="4" id="KW-0547">Nucleotide-binding</keyword>
<accession>A0A2S7SXC3</accession>
<evidence type="ECO:0000256" key="4">
    <source>
        <dbReference type="ARBA" id="ARBA00022741"/>
    </source>
</evidence>
<comment type="caution">
    <text evidence="9">The sequence shown here is derived from an EMBL/GenBank/DDBJ whole genome shotgun (WGS) entry which is preliminary data.</text>
</comment>
<keyword evidence="6" id="KW-0119">Carbohydrate metabolism</keyword>
<dbReference type="Proteomes" id="UP000239872">
    <property type="component" value="Unassembled WGS sequence"/>
</dbReference>
<dbReference type="SUPFAM" id="SSF52374">
    <property type="entry name" value="Nucleotidylyl transferase"/>
    <property type="match status" value="1"/>
</dbReference>
<keyword evidence="5" id="KW-0067">ATP-binding</keyword>
<dbReference type="EC" id="2.7.7.70" evidence="1"/>
<sequence length="163" mass="18209">MQKLQWITSKIHTREQMVRQCNVWRASGEKIVFTNGCFDILHHGHLDLLANAADKGNRLILALNTDASVQRLKGPERPITHENDRAFQAASLLCVDAVCMFDEDTPEELIKLLKPDVLVKGGDYTLDQIVGSFFILNNGGSVEIIPFVTGYSTTSIISRIKKL</sequence>
<organism evidence="9 10">
    <name type="scientific">Flavipsychrobacter stenotrophus</name>
    <dbReference type="NCBI Taxonomy" id="2077091"/>
    <lineage>
        <taxon>Bacteria</taxon>
        <taxon>Pseudomonadati</taxon>
        <taxon>Bacteroidota</taxon>
        <taxon>Chitinophagia</taxon>
        <taxon>Chitinophagales</taxon>
        <taxon>Chitinophagaceae</taxon>
        <taxon>Flavipsychrobacter</taxon>
    </lineage>
</organism>
<proteinExistence type="predicted"/>
<evidence type="ECO:0000256" key="2">
    <source>
        <dbReference type="ARBA" id="ARBA00022679"/>
    </source>
</evidence>
<dbReference type="OrthoDB" id="9795543at2"/>
<dbReference type="GO" id="GO:0016779">
    <property type="term" value="F:nucleotidyltransferase activity"/>
    <property type="evidence" value="ECO:0007669"/>
    <property type="project" value="UniProtKB-KW"/>
</dbReference>
<feature type="domain" description="Cytidyltransferase-like" evidence="8">
    <location>
        <begin position="33"/>
        <end position="127"/>
    </location>
</feature>
<evidence type="ECO:0000313" key="9">
    <source>
        <dbReference type="EMBL" id="PQJ11176.1"/>
    </source>
</evidence>
<gene>
    <name evidence="9" type="primary">rfaE2</name>
    <name evidence="9" type="ORF">CJD36_011485</name>
</gene>